<dbReference type="AlphaFoldDB" id="A0A8J7M956"/>
<evidence type="ECO:0000313" key="2">
    <source>
        <dbReference type="Proteomes" id="UP000655420"/>
    </source>
</evidence>
<dbReference type="InterPro" id="IPR036282">
    <property type="entry name" value="Glutathione-S-Trfase_C_sf"/>
</dbReference>
<organism evidence="1 2">
    <name type="scientific">Thermohalobaculum xanthum</name>
    <dbReference type="NCBI Taxonomy" id="2753746"/>
    <lineage>
        <taxon>Bacteria</taxon>
        <taxon>Pseudomonadati</taxon>
        <taxon>Pseudomonadota</taxon>
        <taxon>Alphaproteobacteria</taxon>
        <taxon>Rhodobacterales</taxon>
        <taxon>Paracoccaceae</taxon>
        <taxon>Thermohalobaculum</taxon>
    </lineage>
</organism>
<reference evidence="1" key="1">
    <citation type="submission" date="2020-12" db="EMBL/GenBank/DDBJ databases">
        <title>Bacterial taxonomy.</title>
        <authorList>
            <person name="Pan X."/>
        </authorList>
    </citation>
    <scope>NUCLEOTIDE SEQUENCE</scope>
    <source>
        <strain evidence="1">M0105</strain>
    </source>
</reference>
<accession>A0A8J7M956</accession>
<comment type="caution">
    <text evidence="1">The sequence shown here is derived from an EMBL/GenBank/DDBJ whole genome shotgun (WGS) entry which is preliminary data.</text>
</comment>
<proteinExistence type="predicted"/>
<evidence type="ECO:0008006" key="3">
    <source>
        <dbReference type="Google" id="ProtNLM"/>
    </source>
</evidence>
<dbReference type="Proteomes" id="UP000655420">
    <property type="component" value="Unassembled WGS sequence"/>
</dbReference>
<protein>
    <recommendedName>
        <fullName evidence="3">Glutathione S-transferase</fullName>
    </recommendedName>
</protein>
<name>A0A8J7M956_9RHOB</name>
<keyword evidence="2" id="KW-1185">Reference proteome</keyword>
<sequence>MGAACSIADPSLFTLAQWLEGDRADLARLPRVLAHRERMRARPAVVRAVEIERR</sequence>
<dbReference type="EMBL" id="JAEHHL010000007">
    <property type="protein sequence ID" value="MBK0400023.1"/>
    <property type="molecule type" value="Genomic_DNA"/>
</dbReference>
<dbReference type="SUPFAM" id="SSF47616">
    <property type="entry name" value="GST C-terminal domain-like"/>
    <property type="match status" value="1"/>
</dbReference>
<evidence type="ECO:0000313" key="1">
    <source>
        <dbReference type="EMBL" id="MBK0400023.1"/>
    </source>
</evidence>
<dbReference type="Gene3D" id="1.20.1050.10">
    <property type="match status" value="1"/>
</dbReference>
<gene>
    <name evidence="1" type="ORF">H0I76_12560</name>
</gene>
<dbReference type="RefSeq" id="WP_200610320.1">
    <property type="nucleotide sequence ID" value="NZ_JAEHHL010000007.1"/>
</dbReference>